<evidence type="ECO:0000313" key="2">
    <source>
        <dbReference type="EMBL" id="MBS3063107.1"/>
    </source>
</evidence>
<dbReference type="AlphaFoldDB" id="A0A7J4JF24"/>
<name>A0A7J4JF24_9ARCH</name>
<evidence type="ECO:0000313" key="1">
    <source>
        <dbReference type="EMBL" id="HIH16372.1"/>
    </source>
</evidence>
<evidence type="ECO:0000313" key="3">
    <source>
        <dbReference type="Proteomes" id="UP000564964"/>
    </source>
</evidence>
<reference evidence="1" key="1">
    <citation type="journal article" date="2020" name="bioRxiv">
        <title>A rank-normalized archaeal taxonomy based on genome phylogeny resolves widespread incomplete and uneven classifications.</title>
        <authorList>
            <person name="Rinke C."/>
            <person name="Chuvochina M."/>
            <person name="Mussig A.J."/>
            <person name="Chaumeil P.-A."/>
            <person name="Waite D.W."/>
            <person name="Whitman W.B."/>
            <person name="Parks D.H."/>
            <person name="Hugenholtz P."/>
        </authorList>
    </citation>
    <scope>NUCLEOTIDE SEQUENCE</scope>
    <source>
        <strain evidence="1">UBA10219</strain>
    </source>
</reference>
<dbReference type="Proteomes" id="UP000564964">
    <property type="component" value="Unassembled WGS sequence"/>
</dbReference>
<protein>
    <submittedName>
        <fullName evidence="1">Uncharacterized protein</fullName>
    </submittedName>
</protein>
<gene>
    <name evidence="1" type="ORF">HA252_03130</name>
    <name evidence="2" type="ORF">J4203_04490</name>
</gene>
<reference evidence="2" key="3">
    <citation type="submission" date="2021-05" db="EMBL/GenBank/DDBJ databases">
        <title>Protein family content uncovers lineage relationships and bacterial pathway maintenance mechanisms in DPANN archaea.</title>
        <authorList>
            <person name="Castelle C.J."/>
            <person name="Meheust R."/>
            <person name="Jaffe A.L."/>
            <person name="Seitz K."/>
            <person name="Gong X."/>
            <person name="Baker B.J."/>
            <person name="Banfield J.F."/>
        </authorList>
    </citation>
    <scope>NUCLEOTIDE SEQUENCE</scope>
    <source>
        <strain evidence="2">RIFCSPLOWO2_01_FULL_58_19</strain>
    </source>
</reference>
<dbReference type="Proteomes" id="UP000678237">
    <property type="component" value="Unassembled WGS sequence"/>
</dbReference>
<dbReference type="EMBL" id="JAGVWE010000004">
    <property type="protein sequence ID" value="MBS3063107.1"/>
    <property type="molecule type" value="Genomic_DNA"/>
</dbReference>
<dbReference type="EMBL" id="DUGH01000077">
    <property type="protein sequence ID" value="HIH16372.1"/>
    <property type="molecule type" value="Genomic_DNA"/>
</dbReference>
<sequence>MLKAIRRAGQTLWSAGKRVAWKAYTGLGGRDRRKHLEVRRTNFHPMEESGQHGRLMPGQVVALEAGPKRYALQQSYPRAFLASKPSKDPNLELIGVATIPRKIRKSGSRAAEEPFPPSRELTEWDVPEEFRELFRAFATELGGLAQIQAFGPASSFRMPQVKGPVRRIYYYVDRRRD</sequence>
<accession>A0A7J4JF24</accession>
<reference evidence="2" key="2">
    <citation type="submission" date="2021-03" db="EMBL/GenBank/DDBJ databases">
        <authorList>
            <person name="Jaffe A."/>
        </authorList>
    </citation>
    <scope>NUCLEOTIDE SEQUENCE</scope>
    <source>
        <strain evidence="2">RIFCSPLOWO2_01_FULL_58_19</strain>
    </source>
</reference>
<organism evidence="1 3">
    <name type="scientific">Candidatus Iainarchaeum sp</name>
    <dbReference type="NCBI Taxonomy" id="3101447"/>
    <lineage>
        <taxon>Archaea</taxon>
        <taxon>Candidatus Iainarchaeota</taxon>
        <taxon>Candidatus Iainarchaeia</taxon>
        <taxon>Candidatus Iainarchaeales</taxon>
        <taxon>Candidatus Iainarchaeaceae</taxon>
        <taxon>Candidatus Iainarchaeum</taxon>
    </lineage>
</organism>
<proteinExistence type="predicted"/>
<comment type="caution">
    <text evidence="1">The sequence shown here is derived from an EMBL/GenBank/DDBJ whole genome shotgun (WGS) entry which is preliminary data.</text>
</comment>